<feature type="domain" description="Major facilitator superfamily (MFS) profile" evidence="7">
    <location>
        <begin position="24"/>
        <end position="464"/>
    </location>
</feature>
<dbReference type="InParanoid" id="A0A0C3GSE5"/>
<feature type="transmembrane region" description="Helical" evidence="6">
    <location>
        <begin position="442"/>
        <end position="459"/>
    </location>
</feature>
<feature type="transmembrane region" description="Helical" evidence="6">
    <location>
        <begin position="341"/>
        <end position="360"/>
    </location>
</feature>
<feature type="transmembrane region" description="Helical" evidence="6">
    <location>
        <begin position="314"/>
        <end position="334"/>
    </location>
</feature>
<protein>
    <recommendedName>
        <fullName evidence="7">Major facilitator superfamily (MFS) profile domain-containing protein</fullName>
    </recommendedName>
</protein>
<keyword evidence="4 6" id="KW-1133">Transmembrane helix</keyword>
<dbReference type="GO" id="GO:0005351">
    <property type="term" value="F:carbohydrate:proton symporter activity"/>
    <property type="evidence" value="ECO:0007669"/>
    <property type="project" value="TreeGrafter"/>
</dbReference>
<sequence length="493" mass="54191">MTTYAEPEETVWQALRTRPASAFWCIYVMWMTVLSNYDNIAGGQFISIPEFRKDFGRPFEGNYVLSAPWQSAFSAGPCVMAVIGAFTSSFLADRFGRKISLLVAYLVFIVGIALETTATTNGMFFAGKFINGYSVGGFPSVGLAYLAEIVPLVLRGIFTAANGWANIFGPFLVSLIVYFYGGLPNHWAYRSLFVSQYIVTGVGLILLPFMPESPWWLVLNNKENEAANSLRRLGHSNIGIEQQIAAMKIIVSRVNEDAKGGTILDCFRGSNLRRTILSTVPFALWGATGITFAIGYLVYYAQLAGYTAKVSFRINVAGTTICLVGNLVSLFVIDRVGRRNLTIYGLLAFVIINFVCGGLGTQPKNLSFVKGIIALLIIFEFIFNLTIGATAISYLAEVPTSKLRAPTVAIGIAVFNIVLTIIGIILPYLFNPDKANLGAKTMFVFGGITFIGLIYAIIFQPETAKRTYEELDEMFEKKVPATQFKTYSTNVEQ</sequence>
<evidence type="ECO:0000256" key="2">
    <source>
        <dbReference type="ARBA" id="ARBA00010992"/>
    </source>
</evidence>
<dbReference type="EMBL" id="KN832891">
    <property type="protein sequence ID" value="KIM94204.1"/>
    <property type="molecule type" value="Genomic_DNA"/>
</dbReference>
<comment type="similarity">
    <text evidence="2">Belongs to the major facilitator superfamily. Sugar transporter (TC 2.A.1.1) family.</text>
</comment>
<dbReference type="InterPro" id="IPR020846">
    <property type="entry name" value="MFS_dom"/>
</dbReference>
<dbReference type="InterPro" id="IPR050360">
    <property type="entry name" value="MFS_Sugar_Transporters"/>
</dbReference>
<dbReference type="HOGENOM" id="CLU_001265_11_0_1"/>
<feature type="transmembrane region" description="Helical" evidence="6">
    <location>
        <begin position="72"/>
        <end position="92"/>
    </location>
</feature>
<evidence type="ECO:0000313" key="9">
    <source>
        <dbReference type="Proteomes" id="UP000054321"/>
    </source>
</evidence>
<name>A0A0C3GSE5_OIDMZ</name>
<dbReference type="GO" id="GO:0016020">
    <property type="term" value="C:membrane"/>
    <property type="evidence" value="ECO:0007669"/>
    <property type="project" value="UniProtKB-SubCell"/>
</dbReference>
<dbReference type="PANTHER" id="PTHR48022:SF22">
    <property type="entry name" value="MAJOR FACILITATOR SUPERFAMILY (MFS) PROFILE DOMAIN-CONTAINING PROTEIN"/>
    <property type="match status" value="1"/>
</dbReference>
<proteinExistence type="inferred from homology"/>
<evidence type="ECO:0000259" key="7">
    <source>
        <dbReference type="PROSITE" id="PS50850"/>
    </source>
</evidence>
<evidence type="ECO:0000256" key="1">
    <source>
        <dbReference type="ARBA" id="ARBA00004141"/>
    </source>
</evidence>
<dbReference type="InterPro" id="IPR036259">
    <property type="entry name" value="MFS_trans_sf"/>
</dbReference>
<dbReference type="AlphaFoldDB" id="A0A0C3GSE5"/>
<comment type="subcellular location">
    <subcellularLocation>
        <location evidence="1">Membrane</location>
        <topology evidence="1">Multi-pass membrane protein</topology>
    </subcellularLocation>
</comment>
<accession>A0A0C3GSE5</accession>
<dbReference type="InterPro" id="IPR005829">
    <property type="entry name" value="Sugar_transporter_CS"/>
</dbReference>
<feature type="transmembrane region" description="Helical" evidence="6">
    <location>
        <begin position="130"/>
        <end position="154"/>
    </location>
</feature>
<reference evidence="8 9" key="1">
    <citation type="submission" date="2014-04" db="EMBL/GenBank/DDBJ databases">
        <authorList>
            <consortium name="DOE Joint Genome Institute"/>
            <person name="Kuo A."/>
            <person name="Martino E."/>
            <person name="Perotto S."/>
            <person name="Kohler A."/>
            <person name="Nagy L.G."/>
            <person name="Floudas D."/>
            <person name="Copeland A."/>
            <person name="Barry K.W."/>
            <person name="Cichocki N."/>
            <person name="Veneault-Fourrey C."/>
            <person name="LaButti K."/>
            <person name="Lindquist E.A."/>
            <person name="Lipzen A."/>
            <person name="Lundell T."/>
            <person name="Morin E."/>
            <person name="Murat C."/>
            <person name="Sun H."/>
            <person name="Tunlid A."/>
            <person name="Henrissat B."/>
            <person name="Grigoriev I.V."/>
            <person name="Hibbett D.S."/>
            <person name="Martin F."/>
            <person name="Nordberg H.P."/>
            <person name="Cantor M.N."/>
            <person name="Hua S.X."/>
        </authorList>
    </citation>
    <scope>NUCLEOTIDE SEQUENCE [LARGE SCALE GENOMIC DNA]</scope>
    <source>
        <strain evidence="8 9">Zn</strain>
    </source>
</reference>
<keyword evidence="5 6" id="KW-0472">Membrane</keyword>
<evidence type="ECO:0000313" key="8">
    <source>
        <dbReference type="EMBL" id="KIM94204.1"/>
    </source>
</evidence>
<feature type="transmembrane region" description="Helical" evidence="6">
    <location>
        <begin position="408"/>
        <end position="430"/>
    </location>
</feature>
<dbReference type="PROSITE" id="PS00216">
    <property type="entry name" value="SUGAR_TRANSPORT_1"/>
    <property type="match status" value="2"/>
</dbReference>
<evidence type="ECO:0000256" key="5">
    <source>
        <dbReference type="ARBA" id="ARBA00023136"/>
    </source>
</evidence>
<dbReference type="InterPro" id="IPR005828">
    <property type="entry name" value="MFS_sugar_transport-like"/>
</dbReference>
<feature type="transmembrane region" description="Helical" evidence="6">
    <location>
        <begin position="372"/>
        <end position="396"/>
    </location>
</feature>
<dbReference type="PROSITE" id="PS50850">
    <property type="entry name" value="MFS"/>
    <property type="match status" value="1"/>
</dbReference>
<organism evidence="8 9">
    <name type="scientific">Oidiodendron maius (strain Zn)</name>
    <dbReference type="NCBI Taxonomy" id="913774"/>
    <lineage>
        <taxon>Eukaryota</taxon>
        <taxon>Fungi</taxon>
        <taxon>Dikarya</taxon>
        <taxon>Ascomycota</taxon>
        <taxon>Pezizomycotina</taxon>
        <taxon>Leotiomycetes</taxon>
        <taxon>Leotiomycetes incertae sedis</taxon>
        <taxon>Myxotrichaceae</taxon>
        <taxon>Oidiodendron</taxon>
    </lineage>
</organism>
<dbReference type="SUPFAM" id="SSF103473">
    <property type="entry name" value="MFS general substrate transporter"/>
    <property type="match status" value="1"/>
</dbReference>
<dbReference type="Proteomes" id="UP000054321">
    <property type="component" value="Unassembled WGS sequence"/>
</dbReference>
<dbReference type="FunFam" id="1.20.1250.20:FF:000078">
    <property type="entry name" value="MFS maltose transporter, putative"/>
    <property type="match status" value="1"/>
</dbReference>
<feature type="transmembrane region" description="Helical" evidence="6">
    <location>
        <begin position="161"/>
        <end position="181"/>
    </location>
</feature>
<dbReference type="Pfam" id="PF00083">
    <property type="entry name" value="Sugar_tr"/>
    <property type="match status" value="1"/>
</dbReference>
<feature type="transmembrane region" description="Helical" evidence="6">
    <location>
        <begin position="282"/>
        <end position="302"/>
    </location>
</feature>
<evidence type="ECO:0000256" key="6">
    <source>
        <dbReference type="SAM" id="Phobius"/>
    </source>
</evidence>
<evidence type="ECO:0000256" key="4">
    <source>
        <dbReference type="ARBA" id="ARBA00022989"/>
    </source>
</evidence>
<feature type="transmembrane region" description="Helical" evidence="6">
    <location>
        <begin position="99"/>
        <end position="118"/>
    </location>
</feature>
<reference evidence="9" key="2">
    <citation type="submission" date="2015-01" db="EMBL/GenBank/DDBJ databases">
        <title>Evolutionary Origins and Diversification of the Mycorrhizal Mutualists.</title>
        <authorList>
            <consortium name="DOE Joint Genome Institute"/>
            <consortium name="Mycorrhizal Genomics Consortium"/>
            <person name="Kohler A."/>
            <person name="Kuo A."/>
            <person name="Nagy L.G."/>
            <person name="Floudas D."/>
            <person name="Copeland A."/>
            <person name="Barry K.W."/>
            <person name="Cichocki N."/>
            <person name="Veneault-Fourrey C."/>
            <person name="LaButti K."/>
            <person name="Lindquist E.A."/>
            <person name="Lipzen A."/>
            <person name="Lundell T."/>
            <person name="Morin E."/>
            <person name="Murat C."/>
            <person name="Riley R."/>
            <person name="Ohm R."/>
            <person name="Sun H."/>
            <person name="Tunlid A."/>
            <person name="Henrissat B."/>
            <person name="Grigoriev I.V."/>
            <person name="Hibbett D.S."/>
            <person name="Martin F."/>
        </authorList>
    </citation>
    <scope>NUCLEOTIDE SEQUENCE [LARGE SCALE GENOMIC DNA]</scope>
    <source>
        <strain evidence="9">Zn</strain>
    </source>
</reference>
<keyword evidence="3 6" id="KW-0812">Transmembrane</keyword>
<dbReference type="PANTHER" id="PTHR48022">
    <property type="entry name" value="PLASTIDIC GLUCOSE TRANSPORTER 4"/>
    <property type="match status" value="1"/>
</dbReference>
<dbReference type="Gene3D" id="1.20.1250.20">
    <property type="entry name" value="MFS general substrate transporter like domains"/>
    <property type="match status" value="1"/>
</dbReference>
<gene>
    <name evidence="8" type="ORF">OIDMADRAFT_136500</name>
</gene>
<keyword evidence="9" id="KW-1185">Reference proteome</keyword>
<dbReference type="OrthoDB" id="6612291at2759"/>
<evidence type="ECO:0000256" key="3">
    <source>
        <dbReference type="ARBA" id="ARBA00022692"/>
    </source>
</evidence>